<organism evidence="13 14">
    <name type="scientific">Faecalimonas umbilicata</name>
    <dbReference type="NCBI Taxonomy" id="1912855"/>
    <lineage>
        <taxon>Bacteria</taxon>
        <taxon>Bacillati</taxon>
        <taxon>Bacillota</taxon>
        <taxon>Clostridia</taxon>
        <taxon>Lachnospirales</taxon>
        <taxon>Lachnospiraceae</taxon>
        <taxon>Faecalimonas</taxon>
    </lineage>
</organism>
<dbReference type="AlphaFoldDB" id="A0A4R3JPY1"/>
<feature type="domain" description="ATP synthase epsilon subunit C-terminal" evidence="10">
    <location>
        <begin position="87"/>
        <end position="130"/>
    </location>
</feature>
<sequence length="131" mass="14812">MAERFELKIISPDEVFYEGEGTFLEFVSVEGEMGVYQNHIPLTTILEPCVMKIHNESEVKKAAILGGFVEIQKDKITVLAEDAQWPEEIDVERAKKAEERAKERLAKKDGIDILRAEVALKKAIARQNAVK</sequence>
<dbReference type="EMBL" id="SLZV01000015">
    <property type="protein sequence ID" value="TCS67724.1"/>
    <property type="molecule type" value="Genomic_DNA"/>
</dbReference>
<evidence type="ECO:0000256" key="7">
    <source>
        <dbReference type="ARBA" id="ARBA00023310"/>
    </source>
</evidence>
<name>A0A4R3JPY1_9FIRM</name>
<dbReference type="NCBIfam" id="TIGR01216">
    <property type="entry name" value="ATP_synt_epsi"/>
    <property type="match status" value="1"/>
</dbReference>
<dbReference type="InterPro" id="IPR020546">
    <property type="entry name" value="ATP_synth_F1_dsu/esu_N"/>
</dbReference>
<evidence type="ECO:0000313" key="12">
    <source>
        <dbReference type="EMBL" id="GBU04815.1"/>
    </source>
</evidence>
<dbReference type="InterPro" id="IPR036794">
    <property type="entry name" value="ATP_F1_dsu/esu_C_sf"/>
</dbReference>
<feature type="domain" description="ATP synthase F1 complex delta/epsilon subunit N-terminal" evidence="11">
    <location>
        <begin position="5"/>
        <end position="83"/>
    </location>
</feature>
<dbReference type="GeneID" id="97505922"/>
<dbReference type="Gene3D" id="2.60.15.10">
    <property type="entry name" value="F0F1 ATP synthase delta/epsilon subunit, N-terminal"/>
    <property type="match status" value="1"/>
</dbReference>
<dbReference type="Gene3D" id="1.20.5.440">
    <property type="entry name" value="ATP synthase delta/epsilon subunit, C-terminal domain"/>
    <property type="match status" value="1"/>
</dbReference>
<dbReference type="GO" id="GO:0005886">
    <property type="term" value="C:plasma membrane"/>
    <property type="evidence" value="ECO:0007669"/>
    <property type="project" value="UniProtKB-SubCell"/>
</dbReference>
<evidence type="ECO:0000256" key="1">
    <source>
        <dbReference type="ARBA" id="ARBA00004202"/>
    </source>
</evidence>
<dbReference type="Pfam" id="PF00401">
    <property type="entry name" value="ATP-synt_DE"/>
    <property type="match status" value="1"/>
</dbReference>
<evidence type="ECO:0000256" key="3">
    <source>
        <dbReference type="ARBA" id="ARBA00022448"/>
    </source>
</evidence>
<dbReference type="Proteomes" id="UP000702954">
    <property type="component" value="Unassembled WGS sequence"/>
</dbReference>
<keyword evidence="8" id="KW-0375">Hydrogen ion transport</keyword>
<keyword evidence="5 8" id="KW-0472">Membrane</keyword>
<keyword evidence="4 8" id="KW-0406">Ion transport</keyword>
<comment type="caution">
    <text evidence="13">The sequence shown here is derived from an EMBL/GenBank/DDBJ whole genome shotgun (WGS) entry which is preliminary data.</text>
</comment>
<protein>
    <recommendedName>
        <fullName evidence="8">ATP synthase epsilon chain</fullName>
    </recommendedName>
    <alternativeName>
        <fullName evidence="8">ATP synthase F1 sector epsilon subunit</fullName>
    </alternativeName>
    <alternativeName>
        <fullName evidence="8">F-ATPase epsilon subunit</fullName>
    </alternativeName>
</protein>
<evidence type="ECO:0000313" key="15">
    <source>
        <dbReference type="Proteomes" id="UP000702954"/>
    </source>
</evidence>
<dbReference type="RefSeq" id="WP_009263271.1">
    <property type="nucleotide sequence ID" value="NZ_AP031411.1"/>
</dbReference>
<keyword evidence="6 8" id="KW-0139">CF(1)</keyword>
<evidence type="ECO:0000256" key="5">
    <source>
        <dbReference type="ARBA" id="ARBA00023136"/>
    </source>
</evidence>
<keyword evidence="8" id="KW-1003">Cell membrane</keyword>
<dbReference type="InterPro" id="IPR036771">
    <property type="entry name" value="ATPsynth_dsu/esu_N"/>
</dbReference>
<keyword evidence="7 8" id="KW-0066">ATP synthesis</keyword>
<evidence type="ECO:0000256" key="9">
    <source>
        <dbReference type="RuleBase" id="RU003656"/>
    </source>
</evidence>
<proteinExistence type="inferred from homology"/>
<dbReference type="GO" id="GO:0046933">
    <property type="term" value="F:proton-transporting ATP synthase activity, rotational mechanism"/>
    <property type="evidence" value="ECO:0007669"/>
    <property type="project" value="UniProtKB-UniRule"/>
</dbReference>
<evidence type="ECO:0000313" key="13">
    <source>
        <dbReference type="EMBL" id="TCS67724.1"/>
    </source>
</evidence>
<dbReference type="Proteomes" id="UP000294613">
    <property type="component" value="Unassembled WGS sequence"/>
</dbReference>
<gene>
    <name evidence="8 12" type="primary">atpC</name>
    <name evidence="13" type="ORF">EDD74_11547</name>
    <name evidence="12" type="ORF">FAEUMB_13560</name>
</gene>
<dbReference type="Pfam" id="PF02823">
    <property type="entry name" value="ATP-synt_DE_N"/>
    <property type="match status" value="1"/>
</dbReference>
<keyword evidence="15" id="KW-1185">Reference proteome</keyword>
<comment type="similarity">
    <text evidence="2 8 9">Belongs to the ATPase epsilon chain family.</text>
</comment>
<dbReference type="HAMAP" id="MF_00530">
    <property type="entry name" value="ATP_synth_epsil_bac"/>
    <property type="match status" value="1"/>
</dbReference>
<dbReference type="SUPFAM" id="SSF51344">
    <property type="entry name" value="Epsilon subunit of F1F0-ATP synthase N-terminal domain"/>
    <property type="match status" value="1"/>
</dbReference>
<reference evidence="13 14" key="2">
    <citation type="submission" date="2019-03" db="EMBL/GenBank/DDBJ databases">
        <title>Genomic Encyclopedia of Type Strains, Phase IV (KMG-IV): sequencing the most valuable type-strain genomes for metagenomic binning, comparative biology and taxonomic classification.</title>
        <authorList>
            <person name="Goeker M."/>
        </authorList>
    </citation>
    <scope>NUCLEOTIDE SEQUENCE [LARGE SCALE GENOMIC DNA]</scope>
    <source>
        <strain evidence="13 14">DSM 103426</strain>
    </source>
</reference>
<dbReference type="CDD" id="cd12152">
    <property type="entry name" value="F1-ATPase_delta"/>
    <property type="match status" value="1"/>
</dbReference>
<dbReference type="SUPFAM" id="SSF46604">
    <property type="entry name" value="Epsilon subunit of F1F0-ATP synthase C-terminal domain"/>
    <property type="match status" value="1"/>
</dbReference>
<reference evidence="12 15" key="1">
    <citation type="journal article" date="2018" name="Int. J. Syst. Evol. Microbiol.">
        <title>Draft Genome Sequence of Faecalimonas umbilicata JCM 30896T, an Acetate-Producing Bacterium Isolated from Human Feces.</title>
        <authorList>
            <person name="Sakamoto M."/>
            <person name="Ikeyama N."/>
            <person name="Yuki M."/>
            <person name="Ohkuma M."/>
        </authorList>
    </citation>
    <scope>NUCLEOTIDE SEQUENCE [LARGE SCALE GENOMIC DNA]</scope>
    <source>
        <strain evidence="12 15">EGH7</strain>
    </source>
</reference>
<dbReference type="GO" id="GO:0045259">
    <property type="term" value="C:proton-transporting ATP synthase complex"/>
    <property type="evidence" value="ECO:0007669"/>
    <property type="project" value="UniProtKB-KW"/>
</dbReference>
<accession>A0A4R3JPY1</accession>
<dbReference type="EMBL" id="BHEO01000005">
    <property type="protein sequence ID" value="GBU04815.1"/>
    <property type="molecule type" value="Genomic_DNA"/>
</dbReference>
<comment type="subcellular location">
    <subcellularLocation>
        <location evidence="1 8">Cell membrane</location>
        <topology evidence="1 8">Peripheral membrane protein</topology>
    </subcellularLocation>
</comment>
<dbReference type="GO" id="GO:0005524">
    <property type="term" value="F:ATP binding"/>
    <property type="evidence" value="ECO:0007669"/>
    <property type="project" value="UniProtKB-UniRule"/>
</dbReference>
<evidence type="ECO:0000313" key="14">
    <source>
        <dbReference type="Proteomes" id="UP000294613"/>
    </source>
</evidence>
<evidence type="ECO:0000256" key="2">
    <source>
        <dbReference type="ARBA" id="ARBA00005712"/>
    </source>
</evidence>
<evidence type="ECO:0000256" key="6">
    <source>
        <dbReference type="ARBA" id="ARBA00023196"/>
    </source>
</evidence>
<dbReference type="PANTHER" id="PTHR13822:SF10">
    <property type="entry name" value="ATP SYNTHASE EPSILON CHAIN, CHLOROPLASTIC"/>
    <property type="match status" value="1"/>
</dbReference>
<dbReference type="InterPro" id="IPR001469">
    <property type="entry name" value="ATP_synth_F1_dsu/esu"/>
</dbReference>
<dbReference type="InterPro" id="IPR020547">
    <property type="entry name" value="ATP_synth_F1_esu_C"/>
</dbReference>
<evidence type="ECO:0000256" key="4">
    <source>
        <dbReference type="ARBA" id="ARBA00023065"/>
    </source>
</evidence>
<comment type="function">
    <text evidence="8">Produces ATP from ADP in the presence of a proton gradient across the membrane.</text>
</comment>
<evidence type="ECO:0000256" key="8">
    <source>
        <dbReference type="HAMAP-Rule" id="MF_00530"/>
    </source>
</evidence>
<comment type="subunit">
    <text evidence="8 9">F-type ATPases have 2 components, CF(1) - the catalytic core - and CF(0) - the membrane proton channel. CF(1) has five subunits: alpha(3), beta(3), gamma(1), delta(1), epsilon(1). CF(0) has three main subunits: a, b and c.</text>
</comment>
<evidence type="ECO:0000259" key="11">
    <source>
        <dbReference type="Pfam" id="PF02823"/>
    </source>
</evidence>
<dbReference type="PANTHER" id="PTHR13822">
    <property type="entry name" value="ATP SYNTHASE DELTA/EPSILON CHAIN"/>
    <property type="match status" value="1"/>
</dbReference>
<keyword evidence="3 8" id="KW-0813">Transport</keyword>
<evidence type="ECO:0000259" key="10">
    <source>
        <dbReference type="Pfam" id="PF00401"/>
    </source>
</evidence>